<sequence length="473" mass="53478">MMTSRFNQKLQHLSVSQVRPSSLNPRADVGDVSELADSIRAKGIVQPLTVREHPSIDGDFEVIAGHRRLAAAKKAGLLSIPCIVDASVKDDKTVLQTMLIENVQRANITKSEEAAAIQGMLDLGMNINQVAKSIGRKHETIESRVKLAGMSERTQKLVDSGNATLDRVVKVDEFKNHPEVQKALEENIDHFNFDWEYNRAKEKLDWLDNVSQAQEALESIGFTIISFEEAREGYKRITNYNLQDQFPGDAPTVAALTKDHFSAEILENIADYRVVLNHNSRVVQWWMVEDEPERSPEPTAEELAEQKLREEAETALRTSRVTFVEHLKDVISKPKKIKDAQKMLARYIVGMGYQRKDIAELLSIDIPEGVSTFEQVSSFLVEELQKFTTEQLALALMLVQLGSGTSTPYYFLFDLDRFDPRSHDASVTRFSREVLRDAVGWQESPGEKLAREFWQPAIDTENSSTAINDEVKF</sequence>
<dbReference type="NCBIfam" id="TIGR00180">
    <property type="entry name" value="parB_part"/>
    <property type="match status" value="1"/>
</dbReference>
<dbReference type="Pfam" id="PF02195">
    <property type="entry name" value="ParB_N"/>
    <property type="match status" value="1"/>
</dbReference>
<dbReference type="Proteomes" id="UP000516404">
    <property type="component" value="Chromosome"/>
</dbReference>
<dbReference type="GeneID" id="96623735"/>
<name>A0A7H2BGE9_9MICC</name>
<dbReference type="InterPro" id="IPR003115">
    <property type="entry name" value="ParB_N"/>
</dbReference>
<dbReference type="SMART" id="SM00470">
    <property type="entry name" value="ParB"/>
    <property type="match status" value="1"/>
</dbReference>
<dbReference type="GO" id="GO:0005694">
    <property type="term" value="C:chromosome"/>
    <property type="evidence" value="ECO:0007669"/>
    <property type="project" value="TreeGrafter"/>
</dbReference>
<dbReference type="SUPFAM" id="SSF109709">
    <property type="entry name" value="KorB DNA-binding domain-like"/>
    <property type="match status" value="1"/>
</dbReference>
<dbReference type="PANTHER" id="PTHR33375:SF1">
    <property type="entry name" value="CHROMOSOME-PARTITIONING PROTEIN PARB-RELATED"/>
    <property type="match status" value="1"/>
</dbReference>
<dbReference type="GO" id="GO:0003677">
    <property type="term" value="F:DNA binding"/>
    <property type="evidence" value="ECO:0007669"/>
    <property type="project" value="InterPro"/>
</dbReference>
<dbReference type="SUPFAM" id="SSF110849">
    <property type="entry name" value="ParB/Sulfiredoxin"/>
    <property type="match status" value="1"/>
</dbReference>
<dbReference type="KEGG" id="rter:IDM49_05760"/>
<evidence type="ECO:0000313" key="4">
    <source>
        <dbReference type="EMBL" id="QNV38745.1"/>
    </source>
</evidence>
<feature type="domain" description="ParB-like N-terminal" evidence="3">
    <location>
        <begin position="11"/>
        <end position="103"/>
    </location>
</feature>
<dbReference type="Gene3D" id="3.90.1530.30">
    <property type="match status" value="1"/>
</dbReference>
<protein>
    <submittedName>
        <fullName evidence="4">ParB/RepB/Spo0J family partition protein</fullName>
    </submittedName>
</protein>
<dbReference type="InterPro" id="IPR050336">
    <property type="entry name" value="Chromosome_partition/occlusion"/>
</dbReference>
<evidence type="ECO:0000256" key="1">
    <source>
        <dbReference type="ARBA" id="ARBA00006295"/>
    </source>
</evidence>
<dbReference type="AlphaFoldDB" id="A0A7H2BGE9"/>
<proteinExistence type="inferred from homology"/>
<dbReference type="EMBL" id="CP061539">
    <property type="protein sequence ID" value="QNV38745.1"/>
    <property type="molecule type" value="Genomic_DNA"/>
</dbReference>
<accession>A0A7H2BGE9</accession>
<keyword evidence="5" id="KW-1185">Reference proteome</keyword>
<feature type="compositionally biased region" description="Polar residues" evidence="2">
    <location>
        <begin position="1"/>
        <end position="24"/>
    </location>
</feature>
<organism evidence="4 5">
    <name type="scientific">Rothia terrae</name>
    <dbReference type="NCBI Taxonomy" id="396015"/>
    <lineage>
        <taxon>Bacteria</taxon>
        <taxon>Bacillati</taxon>
        <taxon>Actinomycetota</taxon>
        <taxon>Actinomycetes</taxon>
        <taxon>Micrococcales</taxon>
        <taxon>Micrococcaceae</taxon>
        <taxon>Rothia</taxon>
    </lineage>
</organism>
<reference evidence="4 5" key="1">
    <citation type="submission" date="2020-09" db="EMBL/GenBank/DDBJ databases">
        <title>Investigation of environmental microbes.</title>
        <authorList>
            <person name="Ou Y."/>
            <person name="Kang Q."/>
        </authorList>
    </citation>
    <scope>NUCLEOTIDE SEQUENCE [LARGE SCALE GENOMIC DNA]</scope>
    <source>
        <strain evidence="4 5">KJZ-14</strain>
    </source>
</reference>
<dbReference type="GO" id="GO:0045881">
    <property type="term" value="P:positive regulation of sporulation resulting in formation of a cellular spore"/>
    <property type="evidence" value="ECO:0007669"/>
    <property type="project" value="TreeGrafter"/>
</dbReference>
<evidence type="ECO:0000256" key="2">
    <source>
        <dbReference type="SAM" id="MobiDB-lite"/>
    </source>
</evidence>
<dbReference type="InterPro" id="IPR004437">
    <property type="entry name" value="ParB/RepB/Spo0J"/>
</dbReference>
<gene>
    <name evidence="4" type="ORF">IDM49_05760</name>
</gene>
<dbReference type="InterPro" id="IPR036086">
    <property type="entry name" value="ParB/Sulfiredoxin_sf"/>
</dbReference>
<evidence type="ECO:0000313" key="5">
    <source>
        <dbReference type="Proteomes" id="UP000516404"/>
    </source>
</evidence>
<dbReference type="RefSeq" id="WP_190725341.1">
    <property type="nucleotide sequence ID" value="NZ_CP061539.1"/>
</dbReference>
<comment type="similarity">
    <text evidence="1">Belongs to the ParB family.</text>
</comment>
<dbReference type="PANTHER" id="PTHR33375">
    <property type="entry name" value="CHROMOSOME-PARTITIONING PROTEIN PARB-RELATED"/>
    <property type="match status" value="1"/>
</dbReference>
<evidence type="ECO:0000259" key="3">
    <source>
        <dbReference type="SMART" id="SM00470"/>
    </source>
</evidence>
<dbReference type="GO" id="GO:0007059">
    <property type="term" value="P:chromosome segregation"/>
    <property type="evidence" value="ECO:0007669"/>
    <property type="project" value="TreeGrafter"/>
</dbReference>
<feature type="region of interest" description="Disordered" evidence="2">
    <location>
        <begin position="1"/>
        <end position="26"/>
    </location>
</feature>
<dbReference type="Gene3D" id="1.10.10.2830">
    <property type="match status" value="1"/>
</dbReference>